<keyword evidence="9" id="KW-1185">Reference proteome</keyword>
<comment type="similarity">
    <text evidence="5">Belongs to the zinc-containing alcohol dehydrogenase family.</text>
</comment>
<dbReference type="FunFam" id="3.40.50.720:FF:000022">
    <property type="entry name" value="Cinnamyl alcohol dehydrogenase"/>
    <property type="match status" value="1"/>
</dbReference>
<dbReference type="HOGENOM" id="CLU_026673_20_2_1"/>
<dbReference type="GO" id="GO:0008270">
    <property type="term" value="F:zinc ion binding"/>
    <property type="evidence" value="ECO:0007669"/>
    <property type="project" value="InterPro"/>
</dbReference>
<evidence type="ECO:0000313" key="9">
    <source>
        <dbReference type="Proteomes" id="UP000027361"/>
    </source>
</evidence>
<dbReference type="InterPro" id="IPR036291">
    <property type="entry name" value="NAD(P)-bd_dom_sf"/>
</dbReference>
<organism evidence="8 9">
    <name type="scientific">Tilletiaria anomala (strain ATCC 24038 / CBS 436.72 / UBC 951)</name>
    <dbReference type="NCBI Taxonomy" id="1037660"/>
    <lineage>
        <taxon>Eukaryota</taxon>
        <taxon>Fungi</taxon>
        <taxon>Dikarya</taxon>
        <taxon>Basidiomycota</taxon>
        <taxon>Ustilaginomycotina</taxon>
        <taxon>Exobasidiomycetes</taxon>
        <taxon>Georgefischeriales</taxon>
        <taxon>Tilletiariaceae</taxon>
        <taxon>Tilletiaria</taxon>
    </lineage>
</organism>
<evidence type="ECO:0000313" key="8">
    <source>
        <dbReference type="EMBL" id="KDN42406.1"/>
    </source>
</evidence>
<dbReference type="SUPFAM" id="SSF51735">
    <property type="entry name" value="NAD(P)-binding Rossmann-fold domains"/>
    <property type="match status" value="1"/>
</dbReference>
<keyword evidence="4" id="KW-0560">Oxidoreductase</keyword>
<dbReference type="PANTHER" id="PTHR42683">
    <property type="entry name" value="ALDEHYDE REDUCTASE"/>
    <property type="match status" value="1"/>
</dbReference>
<evidence type="ECO:0000256" key="1">
    <source>
        <dbReference type="ARBA" id="ARBA00001947"/>
    </source>
</evidence>
<dbReference type="InterPro" id="IPR002328">
    <property type="entry name" value="ADH_Zn_CS"/>
</dbReference>
<evidence type="ECO:0000256" key="5">
    <source>
        <dbReference type="RuleBase" id="RU361277"/>
    </source>
</evidence>
<dbReference type="RefSeq" id="XP_013242041.1">
    <property type="nucleotide sequence ID" value="XM_013386587.1"/>
</dbReference>
<dbReference type="InterPro" id="IPR047109">
    <property type="entry name" value="CAD-like"/>
</dbReference>
<dbReference type="InParanoid" id="A0A066VLS3"/>
<dbReference type="GeneID" id="25264815"/>
<dbReference type="Pfam" id="PF00107">
    <property type="entry name" value="ADH_zinc_N"/>
    <property type="match status" value="1"/>
</dbReference>
<dbReference type="Gene3D" id="3.90.180.10">
    <property type="entry name" value="Medium-chain alcohol dehydrogenases, catalytic domain"/>
    <property type="match status" value="1"/>
</dbReference>
<keyword evidence="3 5" id="KW-0862">Zinc</keyword>
<dbReference type="InterPro" id="IPR011032">
    <property type="entry name" value="GroES-like_sf"/>
</dbReference>
<dbReference type="Proteomes" id="UP000027361">
    <property type="component" value="Unassembled WGS sequence"/>
</dbReference>
<evidence type="ECO:0000256" key="6">
    <source>
        <dbReference type="SAM" id="MobiDB-lite"/>
    </source>
</evidence>
<keyword evidence="2 5" id="KW-0479">Metal-binding</keyword>
<sequence length="347" mass="37477">MSDTVHLGTVYTGSSSGRVTKRQGGSRPVGPHTVVIKVTHSGICWSDMHFLKEDDMVLGHEPVGVVVQVGSKVRRFKNGDRVGWGCIHDSCLSCTDCVNGNDQNCRYKKAYGSHDRDQGGFGDTACIEESFVHKIPDGLPMENAAVFQCAGATVVGGLVNAGVQPFDRVAILGVGGLGHLAIQFAAAMGCAVIAVSGTMSKKEEALSLGAHEFVSIKDNPRFQGVKPVNHLLVCSSAQPDWKALFRFVKPRGTVVPLSVAFGNFNAPYSGFLSKELRVIGSLVCGRDVHEKMLEFACRHGIIPMIEQVSMTEENLNTAMDRLKRGDVRYRFVMVNPTNKGLLAESKL</sequence>
<feature type="domain" description="Enoyl reductase (ER)" evidence="7">
    <location>
        <begin position="13"/>
        <end position="333"/>
    </location>
</feature>
<dbReference type="PROSITE" id="PS00059">
    <property type="entry name" value="ADH_ZINC"/>
    <property type="match status" value="1"/>
</dbReference>
<protein>
    <submittedName>
        <fullName evidence="8">Putative NADP-dependent alcohol dehydrogenase</fullName>
    </submittedName>
</protein>
<gene>
    <name evidence="8" type="ORF">K437DRAFT_257891</name>
</gene>
<dbReference type="Gene3D" id="3.40.50.720">
    <property type="entry name" value="NAD(P)-binding Rossmann-like Domain"/>
    <property type="match status" value="1"/>
</dbReference>
<feature type="region of interest" description="Disordered" evidence="6">
    <location>
        <begin position="1"/>
        <end position="31"/>
    </location>
</feature>
<dbReference type="CDD" id="cd05283">
    <property type="entry name" value="CAD1"/>
    <property type="match status" value="1"/>
</dbReference>
<proteinExistence type="inferred from homology"/>
<evidence type="ECO:0000256" key="2">
    <source>
        <dbReference type="ARBA" id="ARBA00022723"/>
    </source>
</evidence>
<dbReference type="OMA" id="SGMCFTD"/>
<evidence type="ECO:0000259" key="7">
    <source>
        <dbReference type="SMART" id="SM00829"/>
    </source>
</evidence>
<name>A0A066VLS3_TILAU</name>
<evidence type="ECO:0000256" key="3">
    <source>
        <dbReference type="ARBA" id="ARBA00022833"/>
    </source>
</evidence>
<dbReference type="OrthoDB" id="1879366at2759"/>
<dbReference type="AlphaFoldDB" id="A0A066VLS3"/>
<dbReference type="SUPFAM" id="SSF50129">
    <property type="entry name" value="GroES-like"/>
    <property type="match status" value="1"/>
</dbReference>
<dbReference type="STRING" id="1037660.A0A066VLS3"/>
<dbReference type="Pfam" id="PF08240">
    <property type="entry name" value="ADH_N"/>
    <property type="match status" value="1"/>
</dbReference>
<comment type="cofactor">
    <cofactor evidence="1 5">
        <name>Zn(2+)</name>
        <dbReference type="ChEBI" id="CHEBI:29105"/>
    </cofactor>
</comment>
<reference evidence="8 9" key="1">
    <citation type="submission" date="2014-05" db="EMBL/GenBank/DDBJ databases">
        <title>Draft genome sequence of a rare smut relative, Tilletiaria anomala UBC 951.</title>
        <authorList>
            <consortium name="DOE Joint Genome Institute"/>
            <person name="Toome M."/>
            <person name="Kuo A."/>
            <person name="Henrissat B."/>
            <person name="Lipzen A."/>
            <person name="Tritt A."/>
            <person name="Yoshinaga Y."/>
            <person name="Zane M."/>
            <person name="Barry K."/>
            <person name="Grigoriev I.V."/>
            <person name="Spatafora J.W."/>
            <person name="Aimea M.C."/>
        </authorList>
    </citation>
    <scope>NUCLEOTIDE SEQUENCE [LARGE SCALE GENOMIC DNA]</scope>
    <source>
        <strain evidence="8 9">UBC 951</strain>
    </source>
</reference>
<dbReference type="InterPro" id="IPR013154">
    <property type="entry name" value="ADH-like_N"/>
</dbReference>
<dbReference type="InterPro" id="IPR020843">
    <property type="entry name" value="ER"/>
</dbReference>
<dbReference type="SMART" id="SM00829">
    <property type="entry name" value="PKS_ER"/>
    <property type="match status" value="1"/>
</dbReference>
<comment type="caution">
    <text evidence="8">The sequence shown here is derived from an EMBL/GenBank/DDBJ whole genome shotgun (WGS) entry which is preliminary data.</text>
</comment>
<dbReference type="GO" id="GO:0016616">
    <property type="term" value="F:oxidoreductase activity, acting on the CH-OH group of donors, NAD or NADP as acceptor"/>
    <property type="evidence" value="ECO:0007669"/>
    <property type="project" value="InterPro"/>
</dbReference>
<accession>A0A066VLS3</accession>
<dbReference type="EMBL" id="JMSN01000070">
    <property type="protein sequence ID" value="KDN42406.1"/>
    <property type="molecule type" value="Genomic_DNA"/>
</dbReference>
<dbReference type="InterPro" id="IPR013149">
    <property type="entry name" value="ADH-like_C"/>
</dbReference>
<evidence type="ECO:0000256" key="4">
    <source>
        <dbReference type="ARBA" id="ARBA00023002"/>
    </source>
</evidence>